<dbReference type="Pfam" id="PF02129">
    <property type="entry name" value="Peptidase_S15"/>
    <property type="match status" value="1"/>
</dbReference>
<evidence type="ECO:0000256" key="1">
    <source>
        <dbReference type="ARBA" id="ARBA00022801"/>
    </source>
</evidence>
<feature type="signal peptide" evidence="2">
    <location>
        <begin position="1"/>
        <end position="19"/>
    </location>
</feature>
<dbReference type="InterPro" id="IPR050261">
    <property type="entry name" value="FrsA_esterase"/>
</dbReference>
<keyword evidence="1 4" id="KW-0378">Hydrolase</keyword>
<keyword evidence="2" id="KW-0732">Signal</keyword>
<gene>
    <name evidence="4" type="ORF">SAMN04489711_108109</name>
</gene>
<dbReference type="SUPFAM" id="SSF53474">
    <property type="entry name" value="alpha/beta-Hydrolases"/>
    <property type="match status" value="1"/>
</dbReference>
<organism evidence="4 5">
    <name type="scientific">Paracidovorax wautersii</name>
    <dbReference type="NCBI Taxonomy" id="1177982"/>
    <lineage>
        <taxon>Bacteria</taxon>
        <taxon>Pseudomonadati</taxon>
        <taxon>Pseudomonadota</taxon>
        <taxon>Betaproteobacteria</taxon>
        <taxon>Burkholderiales</taxon>
        <taxon>Comamonadaceae</taxon>
        <taxon>Paracidovorax</taxon>
    </lineage>
</organism>
<dbReference type="PANTHER" id="PTHR22946">
    <property type="entry name" value="DIENELACTONE HYDROLASE DOMAIN-CONTAINING PROTEIN-RELATED"/>
    <property type="match status" value="1"/>
</dbReference>
<evidence type="ECO:0000313" key="4">
    <source>
        <dbReference type="EMBL" id="SFE96091.1"/>
    </source>
</evidence>
<dbReference type="EMBL" id="FONX01000008">
    <property type="protein sequence ID" value="SFE96091.1"/>
    <property type="molecule type" value="Genomic_DNA"/>
</dbReference>
<dbReference type="STRING" id="1177982.SAMN04489711_108109"/>
<dbReference type="Proteomes" id="UP000199119">
    <property type="component" value="Unassembled WGS sequence"/>
</dbReference>
<evidence type="ECO:0000259" key="3">
    <source>
        <dbReference type="Pfam" id="PF02129"/>
    </source>
</evidence>
<sequence length="391" mass="41664">MPRCFLRSIVRRLCGLAIAAVCAGAVAQSAPPAPLDAGLREQVVMVPKGSGMLSTSLETTFFRPPGQGPFPIVVINHGKQHGNPRFQARARYEPAVRTFLSRGYMVVIPMRQGFSQSTGAYIGGGCNTEGNGLAQAEDVQAVLAYLRTVPDADNSRIVVAGQSHGGLTTMALSSLPPAQGVKGYINFAGGLNNDNCVNWEGALAGAMGAYGKTARLPSLWFYGSNDSYWPEALWRDMYARYVAGGAPARLVAYGPFASDAHGMFASRAGLKIWVPEVDKFLAELGLPSQVTIALPGLQHDHAPPAATDAFPVGDAAAIPHVGEAAREGYRKFLATPFPRAFAIAETGAWAYFYDRADAMNAAMERCTRNAQAKGGTCHLYAVDDQIVWPKP</sequence>
<dbReference type="Gene3D" id="3.40.50.1820">
    <property type="entry name" value="alpha/beta hydrolase"/>
    <property type="match status" value="1"/>
</dbReference>
<dbReference type="InterPro" id="IPR000383">
    <property type="entry name" value="Xaa-Pro-like_dom"/>
</dbReference>
<proteinExistence type="predicted"/>
<keyword evidence="5" id="KW-1185">Reference proteome</keyword>
<evidence type="ECO:0000256" key="2">
    <source>
        <dbReference type="SAM" id="SignalP"/>
    </source>
</evidence>
<protein>
    <submittedName>
        <fullName evidence="4">Dienelactone hydrolase</fullName>
    </submittedName>
</protein>
<feature type="chain" id="PRO_5011606489" evidence="2">
    <location>
        <begin position="20"/>
        <end position="391"/>
    </location>
</feature>
<dbReference type="RefSeq" id="WP_092939930.1">
    <property type="nucleotide sequence ID" value="NZ_FONX01000008.1"/>
</dbReference>
<dbReference type="InterPro" id="IPR029058">
    <property type="entry name" value="AB_hydrolase_fold"/>
</dbReference>
<name>A0A1I2EUV6_9BURK</name>
<accession>A0A1I2EUV6</accession>
<reference evidence="5" key="1">
    <citation type="submission" date="2016-10" db="EMBL/GenBank/DDBJ databases">
        <authorList>
            <person name="Varghese N."/>
            <person name="Submissions S."/>
        </authorList>
    </citation>
    <scope>NUCLEOTIDE SEQUENCE [LARGE SCALE GENOMIC DNA]</scope>
    <source>
        <strain evidence="5">DSM 27981</strain>
    </source>
</reference>
<dbReference type="OrthoDB" id="8564128at2"/>
<dbReference type="GO" id="GO:0052689">
    <property type="term" value="F:carboxylic ester hydrolase activity"/>
    <property type="evidence" value="ECO:0007669"/>
    <property type="project" value="UniProtKB-ARBA"/>
</dbReference>
<feature type="domain" description="Xaa-Pro dipeptidyl-peptidase-like" evidence="3">
    <location>
        <begin position="55"/>
        <end position="177"/>
    </location>
</feature>
<evidence type="ECO:0000313" key="5">
    <source>
        <dbReference type="Proteomes" id="UP000199119"/>
    </source>
</evidence>
<dbReference type="PANTHER" id="PTHR22946:SF9">
    <property type="entry name" value="POLYKETIDE TRANSFERASE AF380"/>
    <property type="match status" value="1"/>
</dbReference>
<dbReference type="AlphaFoldDB" id="A0A1I2EUV6"/>